<evidence type="ECO:0000256" key="13">
    <source>
        <dbReference type="PIRSR" id="PIRSR000382-3"/>
    </source>
</evidence>
<evidence type="ECO:0000256" key="1">
    <source>
        <dbReference type="ARBA" id="ARBA00002777"/>
    </source>
</evidence>
<evidence type="ECO:0000313" key="16">
    <source>
        <dbReference type="EMBL" id="PVU94063.1"/>
    </source>
</evidence>
<accession>A0A2T9YNY5</accession>
<dbReference type="InterPro" id="IPR006276">
    <property type="entry name" value="Cobalamin-indep_Met_synthase"/>
</dbReference>
<dbReference type="GO" id="GO:0009086">
    <property type="term" value="P:methionine biosynthetic process"/>
    <property type="evidence" value="ECO:0007669"/>
    <property type="project" value="UniProtKB-KW"/>
</dbReference>
<feature type="binding site" evidence="11">
    <location>
        <begin position="475"/>
        <end position="477"/>
    </location>
    <ligand>
        <name>L-methionine</name>
        <dbReference type="ChEBI" id="CHEBI:57844"/>
    </ligand>
</feature>
<feature type="domain" description="Cobalamin-independent methionine synthase MetE N-terminal" evidence="15">
    <location>
        <begin position="4"/>
        <end position="354"/>
    </location>
</feature>
<dbReference type="InterPro" id="IPR038071">
    <property type="entry name" value="UROD/MetE-like_sf"/>
</dbReference>
<dbReference type="AlphaFoldDB" id="A0A2T9YNY5"/>
<dbReference type="GO" id="GO:0032259">
    <property type="term" value="P:methylation"/>
    <property type="evidence" value="ECO:0007669"/>
    <property type="project" value="UniProtKB-KW"/>
</dbReference>
<evidence type="ECO:0000256" key="4">
    <source>
        <dbReference type="ARBA" id="ARBA00012034"/>
    </source>
</evidence>
<keyword evidence="5" id="KW-0489">Methyltransferase</keyword>
<evidence type="ECO:0000256" key="12">
    <source>
        <dbReference type="PIRSR" id="PIRSR000382-2"/>
    </source>
</evidence>
<evidence type="ECO:0000256" key="10">
    <source>
        <dbReference type="ARBA" id="ARBA00023167"/>
    </source>
</evidence>
<comment type="pathway">
    <text evidence="2">Amino-acid biosynthesis; L-methionine biosynthesis via de novo pathway; L-methionine from L-homocysteine (MetE route): step 1/1.</text>
</comment>
<dbReference type="Pfam" id="PF01717">
    <property type="entry name" value="Meth_synt_2"/>
    <property type="match status" value="1"/>
</dbReference>
<keyword evidence="9 12" id="KW-0862">Zinc</keyword>
<comment type="cofactor">
    <cofactor evidence="12">
        <name>Zn(2+)</name>
        <dbReference type="ChEBI" id="CHEBI:29105"/>
    </cofactor>
    <text evidence="12">Binds 2 Zn(2+) ions per subunit.</text>
</comment>
<organism evidence="16 17">
    <name type="scientific">Smittium megazygosporum</name>
    <dbReference type="NCBI Taxonomy" id="133381"/>
    <lineage>
        <taxon>Eukaryota</taxon>
        <taxon>Fungi</taxon>
        <taxon>Fungi incertae sedis</taxon>
        <taxon>Zoopagomycota</taxon>
        <taxon>Kickxellomycotina</taxon>
        <taxon>Harpellomycetes</taxon>
        <taxon>Harpellales</taxon>
        <taxon>Legeriomycetaceae</taxon>
        <taxon>Smittium</taxon>
    </lineage>
</organism>
<evidence type="ECO:0000256" key="9">
    <source>
        <dbReference type="ARBA" id="ARBA00022833"/>
    </source>
</evidence>
<evidence type="ECO:0000256" key="5">
    <source>
        <dbReference type="ARBA" id="ARBA00022603"/>
    </source>
</evidence>
<evidence type="ECO:0000256" key="3">
    <source>
        <dbReference type="ARBA" id="ARBA00009553"/>
    </source>
</evidence>
<proteinExistence type="inferred from homology"/>
<gene>
    <name evidence="16" type="ORF">BB560_005964</name>
</gene>
<feature type="binding site" evidence="12">
    <location>
        <position position="779"/>
    </location>
    <ligand>
        <name>Zn(2+)</name>
        <dbReference type="ChEBI" id="CHEBI:29105"/>
        <label>1</label>
        <note>catalytic</note>
    </ligand>
</feature>
<dbReference type="CDD" id="cd03312">
    <property type="entry name" value="CIMS_N_terminal_like"/>
    <property type="match status" value="1"/>
</dbReference>
<keyword evidence="6" id="KW-0028">Amino-acid biosynthesis</keyword>
<feature type="binding site" evidence="11">
    <location>
        <position position="144"/>
    </location>
    <ligand>
        <name>5-methyltetrahydropteroyltri-L-glutamate</name>
        <dbReference type="ChEBI" id="CHEBI:58207"/>
    </ligand>
</feature>
<feature type="binding site" evidence="12">
    <location>
        <position position="694"/>
    </location>
    <ligand>
        <name>Zn(2+)</name>
        <dbReference type="ChEBI" id="CHEBI:29105"/>
        <label>1</label>
        <note>catalytic</note>
    </ligand>
</feature>
<feature type="binding site" evidence="11">
    <location>
        <position position="528"/>
    </location>
    <ligand>
        <name>L-methionine</name>
        <dbReference type="ChEBI" id="CHEBI:57844"/>
    </ligand>
</feature>
<dbReference type="NCBIfam" id="NF003556">
    <property type="entry name" value="PRK05222.1"/>
    <property type="match status" value="1"/>
</dbReference>
<feature type="binding site" evidence="12">
    <location>
        <position position="692"/>
    </location>
    <ligand>
        <name>Zn(2+)</name>
        <dbReference type="ChEBI" id="CHEBI:29105"/>
        <label>1</label>
        <note>catalytic</note>
    </ligand>
</feature>
<protein>
    <recommendedName>
        <fullName evidence="4">5-methyltetrahydropteroyltriglutamate--homocysteine S-methyltransferase</fullName>
        <ecNumber evidence="4">2.1.1.14</ecNumber>
    </recommendedName>
</protein>
<dbReference type="EC" id="2.1.1.14" evidence="4"/>
<keyword evidence="8 12" id="KW-0479">Metal-binding</keyword>
<keyword evidence="10" id="KW-0486">Methionine biosynthesis</keyword>
<evidence type="ECO:0000256" key="2">
    <source>
        <dbReference type="ARBA" id="ARBA00004681"/>
    </source>
</evidence>
<feature type="binding site" evidence="11">
    <location>
        <position position="612"/>
    </location>
    <ligand>
        <name>5-methyltetrahydropteroyltri-L-glutamate</name>
        <dbReference type="ChEBI" id="CHEBI:58207"/>
    </ligand>
</feature>
<evidence type="ECO:0000256" key="11">
    <source>
        <dbReference type="PIRSR" id="PIRSR000382-1"/>
    </source>
</evidence>
<dbReference type="InterPro" id="IPR002629">
    <property type="entry name" value="Met_Synth_C/arc"/>
</dbReference>
<reference evidence="16 17" key="1">
    <citation type="journal article" date="2018" name="MBio">
        <title>Comparative Genomics Reveals the Core Gene Toolbox for the Fungus-Insect Symbiosis.</title>
        <authorList>
            <person name="Wang Y."/>
            <person name="Stata M."/>
            <person name="Wang W."/>
            <person name="Stajich J.E."/>
            <person name="White M.M."/>
            <person name="Moncalvo J.M."/>
        </authorList>
    </citation>
    <scope>NUCLEOTIDE SEQUENCE [LARGE SCALE GENOMIC DNA]</scope>
    <source>
        <strain evidence="16 17">SC-DP-2</strain>
    </source>
</reference>
<dbReference type="PIRSF" id="PIRSF000382">
    <property type="entry name" value="MeTrfase_B12_ind"/>
    <property type="match status" value="1"/>
</dbReference>
<keyword evidence="7" id="KW-0808">Transferase</keyword>
<evidence type="ECO:0000259" key="14">
    <source>
        <dbReference type="Pfam" id="PF01717"/>
    </source>
</evidence>
<dbReference type="OrthoDB" id="1053771at2759"/>
<dbReference type="GO" id="GO:0008270">
    <property type="term" value="F:zinc ion binding"/>
    <property type="evidence" value="ECO:0007669"/>
    <property type="project" value="InterPro"/>
</dbReference>
<dbReference type="UniPathway" id="UPA00051">
    <property type="reaction ID" value="UER00082"/>
</dbReference>
<name>A0A2T9YNY5_9FUNG</name>
<evidence type="ECO:0000256" key="7">
    <source>
        <dbReference type="ARBA" id="ARBA00022679"/>
    </source>
</evidence>
<dbReference type="Pfam" id="PF08267">
    <property type="entry name" value="Meth_synt_1"/>
    <property type="match status" value="1"/>
</dbReference>
<evidence type="ECO:0000313" key="17">
    <source>
        <dbReference type="Proteomes" id="UP000245609"/>
    </source>
</evidence>
<keyword evidence="17" id="KW-1185">Reference proteome</keyword>
<evidence type="ECO:0000256" key="8">
    <source>
        <dbReference type="ARBA" id="ARBA00022723"/>
    </source>
</evidence>
<dbReference type="PANTHER" id="PTHR30519">
    <property type="entry name" value="5-METHYLTETRAHYDROPTEROYLTRIGLUTAMATE--HOMOCYSTEINE METHYLTRANSFERASE"/>
    <property type="match status" value="1"/>
</dbReference>
<feature type="binding site" evidence="11">
    <location>
        <begin position="475"/>
        <end position="477"/>
    </location>
    <ligand>
        <name>L-homocysteine</name>
        <dbReference type="ChEBI" id="CHEBI:58199"/>
    </ligand>
</feature>
<dbReference type="GO" id="GO:0003871">
    <property type="term" value="F:5-methyltetrahydropteroyltriglutamate-homocysteine S-methyltransferase activity"/>
    <property type="evidence" value="ECO:0007669"/>
    <property type="project" value="UniProtKB-EC"/>
</dbReference>
<feature type="domain" description="Cobalamin-independent methionine synthase MetE C-terminal/archaeal" evidence="14">
    <location>
        <begin position="470"/>
        <end position="801"/>
    </location>
</feature>
<evidence type="ECO:0000259" key="15">
    <source>
        <dbReference type="Pfam" id="PF08267"/>
    </source>
</evidence>
<feature type="binding site" evidence="11">
    <location>
        <position position="650"/>
    </location>
    <ligand>
        <name>L-homocysteine</name>
        <dbReference type="ChEBI" id="CHEBI:58199"/>
    </ligand>
</feature>
<comment type="similarity">
    <text evidence="3">Belongs to the vitamin-B12 independent methionine synthase family.</text>
</comment>
<evidence type="ECO:0000256" key="6">
    <source>
        <dbReference type="ARBA" id="ARBA00022605"/>
    </source>
</evidence>
<dbReference type="SUPFAM" id="SSF51726">
    <property type="entry name" value="UROD/MetE-like"/>
    <property type="match status" value="2"/>
</dbReference>
<feature type="binding site" evidence="12">
    <location>
        <position position="716"/>
    </location>
    <ligand>
        <name>Zn(2+)</name>
        <dbReference type="ChEBI" id="CHEBI:29105"/>
        <label>1</label>
        <note>catalytic</note>
    </ligand>
</feature>
<feature type="binding site" evidence="11">
    <location>
        <position position="19"/>
    </location>
    <ligand>
        <name>5-methyltetrahydropteroyltri-L-glutamate</name>
        <dbReference type="ChEBI" id="CHEBI:58207"/>
    </ligand>
</feature>
<feature type="active site" description="Proton donor" evidence="13">
    <location>
        <position position="747"/>
    </location>
</feature>
<dbReference type="InterPro" id="IPR013215">
    <property type="entry name" value="Cbl-indep_Met_Synth_N"/>
</dbReference>
<dbReference type="CDD" id="cd03311">
    <property type="entry name" value="CIMS_C_terminal_like"/>
    <property type="match status" value="1"/>
</dbReference>
<feature type="binding site" evidence="11">
    <location>
        <position position="650"/>
    </location>
    <ligand>
        <name>L-methionine</name>
        <dbReference type="ChEBI" id="CHEBI:57844"/>
    </ligand>
</feature>
<feature type="binding site" evidence="11">
    <location>
        <begin position="559"/>
        <end position="560"/>
    </location>
    <ligand>
        <name>5-methyltetrahydropteroyltri-L-glutamate</name>
        <dbReference type="ChEBI" id="CHEBI:58207"/>
    </ligand>
</feature>
<dbReference type="Proteomes" id="UP000245609">
    <property type="component" value="Unassembled WGS sequence"/>
</dbReference>
<dbReference type="EMBL" id="MBFS01002669">
    <property type="protein sequence ID" value="PVU94063.1"/>
    <property type="molecule type" value="Genomic_DNA"/>
</dbReference>
<dbReference type="Gene3D" id="3.20.20.210">
    <property type="match status" value="2"/>
</dbReference>
<sequence>MVSSTILGFPRIGPNRQLKKYVESYWKGSTTLEEMVNNTDELRLQNLRVMKENGLDILPVGDFSLYDHVVDTALMFNIIPKRFREHFESELSSVYSSNANGEYEKKSLYDVYFALARGIGDNSSKDITGGGLPSLEMKKWFNTNYHYLVPEISEETEFKLIHHDLIKQFVEAKQLGYVTRPVVLGPVTLLYLSKIEKAALHEHNRVEKYSLVSSLVPVYSELLAGLEAVGCKWVQIDEPILSTDIDEEISKCFFSFYNSFKSSLESRRKANSLGNSPEKISVILTNYFGSYSQNFKLVSTLPVEGYHFDLFYGKADLNEDVISGIEKDKVVSLGLVDGRNIWKNDISGSASILKYFISKFSPENIWISSSCSLMFVPYGLGSEQGKLEKRVLDKLAFATEKINEIKQIKDSIKNFDASAEGIALESISNSVDSDLLQSVLFNDESPELNRSLDVVERKKIQDSLYNLPLLPTTTIGSFPQTTEVRKYRQKFKKGEISKEEYDGFIREKTSKCVKWQLDLRLDVLVHGEYERNDMVEFFGENLSGFTTTSNGWVQSYGTRCVKPPIIYDDVTRLNQMTVDLTVFAQNCANKITKTEKNKVKGMLTGPVTIIQWSFVRNDIHTSKVAEQIAYAIRDEVLDLESNGICMIQVDEPAIREGLPLRPKDQELYKKWAVNSFKLSTSAVKNGTVIHTHMCYSDFNEIFDLIKKMDADVLTIENSKSDLKLISKDNNFGEKYSGGIGPGVYDVHSPIIPSKTEIRSRVNKLLEVFDKELLWVNPDCGNKTRTEEQVDLALKNMVSVAEELRGKI</sequence>
<comment type="caution">
    <text evidence="16">The sequence shown here is derived from an EMBL/GenBank/DDBJ whole genome shotgun (WGS) entry which is preliminary data.</text>
</comment>
<dbReference type="STRING" id="133381.A0A2T9YNY5"/>
<comment type="function">
    <text evidence="1">Catalyzes the transfer of a methyl group from 5-methyltetrahydrofolate to homocysteine resulting in methionine formation.</text>
</comment>